<accession>A0A9P1BFM5</accession>
<feature type="transmembrane region" description="Helical" evidence="10">
    <location>
        <begin position="1056"/>
        <end position="1077"/>
    </location>
</feature>
<feature type="transmembrane region" description="Helical" evidence="10">
    <location>
        <begin position="793"/>
        <end position="813"/>
    </location>
</feature>
<keyword evidence="2" id="KW-1003">Cell membrane</keyword>
<dbReference type="Gene3D" id="3.30.1490.20">
    <property type="entry name" value="ATP-grasp fold, A domain"/>
    <property type="match status" value="1"/>
</dbReference>
<dbReference type="GO" id="GO:0008716">
    <property type="term" value="F:D-alanine-D-alanine ligase activity"/>
    <property type="evidence" value="ECO:0007669"/>
    <property type="project" value="InterPro"/>
</dbReference>
<evidence type="ECO:0000313" key="13">
    <source>
        <dbReference type="EMBL" id="CAI3971835.1"/>
    </source>
</evidence>
<dbReference type="PROSITE" id="PS50156">
    <property type="entry name" value="SSD"/>
    <property type="match status" value="2"/>
</dbReference>
<organism evidence="13">
    <name type="scientific">Cladocopium goreaui</name>
    <dbReference type="NCBI Taxonomy" id="2562237"/>
    <lineage>
        <taxon>Eukaryota</taxon>
        <taxon>Sar</taxon>
        <taxon>Alveolata</taxon>
        <taxon>Dinophyceae</taxon>
        <taxon>Suessiales</taxon>
        <taxon>Symbiodiniaceae</taxon>
        <taxon>Cladocopium</taxon>
    </lineage>
</organism>
<feature type="transmembrane region" description="Helical" evidence="10">
    <location>
        <begin position="406"/>
        <end position="425"/>
    </location>
</feature>
<evidence type="ECO:0000256" key="7">
    <source>
        <dbReference type="PROSITE-ProRule" id="PRU00339"/>
    </source>
</evidence>
<feature type="region of interest" description="Disordered" evidence="9">
    <location>
        <begin position="100"/>
        <end position="121"/>
    </location>
</feature>
<dbReference type="GO" id="GO:0005886">
    <property type="term" value="C:plasma membrane"/>
    <property type="evidence" value="ECO:0007669"/>
    <property type="project" value="UniProtKB-SubCell"/>
</dbReference>
<dbReference type="EMBL" id="CAMXCT010000001">
    <property type="protein sequence ID" value="CAI3971835.1"/>
    <property type="molecule type" value="Genomic_DNA"/>
</dbReference>
<keyword evidence="6 10" id="KW-0472">Membrane</keyword>
<dbReference type="InterPro" id="IPR050545">
    <property type="entry name" value="Mycobact_MmpL"/>
</dbReference>
<feature type="transmembrane region" description="Helical" evidence="10">
    <location>
        <begin position="1154"/>
        <end position="1173"/>
    </location>
</feature>
<keyword evidence="3" id="KW-0436">Ligase</keyword>
<dbReference type="PANTHER" id="PTHR33406">
    <property type="entry name" value="MEMBRANE PROTEIN MJ1562-RELATED"/>
    <property type="match status" value="1"/>
</dbReference>
<feature type="transmembrane region" description="Helical" evidence="10">
    <location>
        <begin position="1185"/>
        <end position="1212"/>
    </location>
</feature>
<dbReference type="OrthoDB" id="2013972at2759"/>
<evidence type="ECO:0000256" key="6">
    <source>
        <dbReference type="ARBA" id="ARBA00023136"/>
    </source>
</evidence>
<evidence type="ECO:0000259" key="11">
    <source>
        <dbReference type="PROSITE" id="PS50156"/>
    </source>
</evidence>
<feature type="transmembrane region" description="Helical" evidence="10">
    <location>
        <begin position="750"/>
        <end position="773"/>
    </location>
</feature>
<feature type="domain" description="SSD" evidence="11">
    <location>
        <begin position="1120"/>
        <end position="1211"/>
    </location>
</feature>
<evidence type="ECO:0000256" key="1">
    <source>
        <dbReference type="ARBA" id="ARBA00004651"/>
    </source>
</evidence>
<dbReference type="InterPro" id="IPR019734">
    <property type="entry name" value="TPR_rpt"/>
</dbReference>
<protein>
    <submittedName>
        <fullName evidence="15">Uncharacterized protein y4sG</fullName>
    </submittedName>
</protein>
<feature type="transmembrane region" description="Helical" evidence="10">
    <location>
        <begin position="251"/>
        <end position="274"/>
    </location>
</feature>
<evidence type="ECO:0000259" key="12">
    <source>
        <dbReference type="PROSITE" id="PS50975"/>
    </source>
</evidence>
<dbReference type="EMBL" id="CAMXCT020000001">
    <property type="protein sequence ID" value="CAL1125210.1"/>
    <property type="molecule type" value="Genomic_DNA"/>
</dbReference>
<dbReference type="SUPFAM" id="SSF56059">
    <property type="entry name" value="Glutathione synthetase ATP-binding domain-like"/>
    <property type="match status" value="1"/>
</dbReference>
<feature type="transmembrane region" description="Helical" evidence="10">
    <location>
        <begin position="1112"/>
        <end position="1133"/>
    </location>
</feature>
<evidence type="ECO:0000256" key="8">
    <source>
        <dbReference type="PROSITE-ProRule" id="PRU00409"/>
    </source>
</evidence>
<feature type="region of interest" description="Disordered" evidence="9">
    <location>
        <begin position="2526"/>
        <end position="2574"/>
    </location>
</feature>
<evidence type="ECO:0000256" key="3">
    <source>
        <dbReference type="ARBA" id="ARBA00022598"/>
    </source>
</evidence>
<reference evidence="14" key="2">
    <citation type="submission" date="2024-04" db="EMBL/GenBank/DDBJ databases">
        <authorList>
            <person name="Chen Y."/>
            <person name="Shah S."/>
            <person name="Dougan E. K."/>
            <person name="Thang M."/>
            <person name="Chan C."/>
        </authorList>
    </citation>
    <scope>NUCLEOTIDE SEQUENCE [LARGE SCALE GENOMIC DNA]</scope>
</reference>
<evidence type="ECO:0000256" key="5">
    <source>
        <dbReference type="ARBA" id="ARBA00022989"/>
    </source>
</evidence>
<sequence>MCGRKITCPNCREALILPDAPVPKVATPAIPKASQEKASPRLIPVVCRLCGTRMYAHPNQVGQALRCPDCYVETVVTPAAVAQVQAKRTVHKPYAVVEDAPPEQPQQQSSVAGAKPQPVKKPNAPAGELILVACPLCATRMHFATKNAGRRAKCPDCETEFTVPQPPPKKKPKAAVDQPGDYTLDELPVEVPATEPSPQKTNLPAPKQWSDREEEPPPPKPKSPKRRTKKALRSFFTGVFFYPWHSEVVLYWLYFTAGITLLGLLITAIMGLYASENPMGGFAMAFPAMACLWIGLLTFTFGGACSWSILRDTAAGADEVEEWPSANWQVWIYPLVYLFFIVSVAAVFGYAIQWAAATPPGLAQAATAVVLTPLLLLSTLETGHPLSIFSAPVLGSLFRSWRSWTLYYFLHLALFATTAAILLTLATGGPSVFAGILAGPLIASVWFISARLLGRLAYRLEDDSKRRERMQKELEEQPTPEDGLGMTNWLAESFGRHRILVALLIVTITGIAVWGNHFSGEGIGFRKRKSSDAAQFKNQIEVQFGAGGSGILLVLDSDTLFTPATMTAVRRVVDEVTELETVAGVIGLDRIPDLSSFPAVEKLIPANDASEEEFTAARSRALEHPLVVGQLLSPDGKTLLIPVVPNAEALGIGESLGDLVDRITTTAGAAAEGSDLTVTRTGLLPLRHEQSEAFDKEHVRFQIIAYSMVFILAIIMFRGVSAVIIVAGAPSLGLYWTLGILGFLSQGHNPLVQIILPVLVVMIGFTNGVHIMVDIRRSRAHGAEPVAASQDAIRHLTVACALTSLTTAIGFGSLTVSSSELIRDFGLDCMIGVGMVFVSVLTVIPLLSSTWLGRRVHTGHEHDIINKNLTFFEGLINFIIRHCKPITAISIVATIIMVATGLTLRADSTLRSDFPRNSKAYAALEHVDETFGGVELIQVAVDWPENIKLGSGELKETLREVVAAIDDEPLISHPLSILNIADSLPDQARQFVRGVLRADLNRAIIIARIRDYGSSRYVSVFENLEARLAAIEAEHEGFVLRLTGDPVVRGRGIHDIIYDLAGSLSVAAVIILFVMGIAYRSLRIGLMCVVPNLFPLAVTASLLVLLGRPLEITSVCAFTICLGIAVDDTIHFLSRFRYELAIDGDVDAAIRRSFIRVGTALILSSVVLVSGFATVLTSQMPGHQVFAGMACATIVAALVGDLLILPAILATFTPRSTKKTTRVRKVKRTTRNGQPDWVGLPDEELLDLRFCDLGLKLEGTKVEERIGLLHRQLERRHIRIQPHCWFSDEWFSPDDIPGIAVPFYLAHPRLERLERNMMHEVEGGTHRWCMQILRHEAGHCVDTAFGLHRRRKWQHVFGLASQKYPEQYRPRPYSKSYVQHLEAWYAQSHPSEDFAETFAVWLNPGSRWRRQYQGWPALKKLQLVDELMDEIADQPPKLTSRQRLGSLSRMRKTLRSHYKERQTRYGIDEPELFDNDLRKLFSDDPKYARRESAAAFLRRVRPELRRRVAHWSGEFQYTIDQVLQEMMTRCNRLKLRRNLSEQRSKQDAALLLAVHTIKYLHNGLHNLGHDVKPLGVSSDLGVIRDAIVEWKPHITFNLLEEFHGVAVYDHHVVSYLELMREAYTGCNPRGLMLAHDKPLSKKILSFHRISVPTFAVFVKGRKIRRPKRLEFPLLVKSAVEEASLGISQASIVYNDDKLRERVEFIHNNIGTDALVEQYIEGRELYVGVLGNHRLETFPIWEMVFKNMPESVAHIATAKVKWDSAYQKKMGIDTTAAKDLPEKTVKEIVKLCKRIYHVLELTGYARMDLRLTPDGQVYVLEANPNPNLAYGEDYAESAESAGVSYEDLLQRILNLGLRFGSRQTMALDPYAFCPCGSGKKLKFCCRDLAPELEKMERMIEGEQYRACLDHAEKLEQKHRGRVGLMVMMGRLHLYLKEHEEAHKLFDAVLEKEPDNTTALAHRSTLKLMLRQVPEAIVDLQLALAAGRDPMPSDVFDALELIAKVLTGAQMPMSARAHLQLTLASDPEDSEVSTFLNEIDRSLEVPLLLKDDPNLMPCPEGFASEDEFEEALWLARVGRWLIAEQHFARLAEASPNVPELWFNLGLVRGWLANNDGAVEAFRKYSVLDGVALEDALEAEALAQLLGPVTEKDRLPAIKVAHDINDSQRLLELLLSNKQAWKLPDQGRNPDEGPPPTAVFRLLDRPQLTSAEGLSIDNIPNIIGQVSLFGKQTDRAARVEVIGIEGETFDQAEALVKEIAGDDLGEASGSEVVHPFAAMRGNFDPRWQLPEGTTREQAHELVIEHGTDALMNRWPETVTHALDEKTPLEAAKDDKLKFRVLAQLLVSELATAEHTEKFDFNALREKLGLPKMEAIDPTTVDLTALPMCRWHRLEVEKLGDEELAQLMGAALHLRAARAGRLLALEVINRPSLDGKINKSLVYGELSRLETSPSIALEYLDRGRELAEAAGQSSAPWDLQELTLRSEIGQPDEVKRVLDHITAEHINEPGVRQAVVQFLTSIGVLGPDGQMRPQAMPPEAAEMPGAEEPAAGESGKIWTPDSEQGSKEKSALWTPGMD</sequence>
<dbReference type="Pfam" id="PF15887">
    <property type="entry name" value="Peptidase_Mx"/>
    <property type="match status" value="1"/>
</dbReference>
<dbReference type="Gene3D" id="3.30.470.20">
    <property type="entry name" value="ATP-grasp fold, B domain"/>
    <property type="match status" value="1"/>
</dbReference>
<feature type="transmembrane region" description="Helical" evidence="10">
    <location>
        <begin position="432"/>
        <end position="453"/>
    </location>
</feature>
<feature type="domain" description="SSD" evidence="11">
    <location>
        <begin position="737"/>
        <end position="850"/>
    </location>
</feature>
<dbReference type="InterPro" id="IPR011990">
    <property type="entry name" value="TPR-like_helical_dom_sf"/>
</dbReference>
<evidence type="ECO:0000256" key="9">
    <source>
        <dbReference type="SAM" id="MobiDB-lite"/>
    </source>
</evidence>
<dbReference type="InterPro" id="IPR011761">
    <property type="entry name" value="ATP-grasp"/>
</dbReference>
<dbReference type="GO" id="GO:0005524">
    <property type="term" value="F:ATP binding"/>
    <property type="evidence" value="ECO:0007669"/>
    <property type="project" value="UniProtKB-UniRule"/>
</dbReference>
<feature type="transmembrane region" description="Helical" evidence="10">
    <location>
        <begin position="330"/>
        <end position="350"/>
    </location>
</feature>
<evidence type="ECO:0000313" key="14">
    <source>
        <dbReference type="EMBL" id="CAL1125210.1"/>
    </source>
</evidence>
<evidence type="ECO:0000313" key="16">
    <source>
        <dbReference type="Proteomes" id="UP001152797"/>
    </source>
</evidence>
<name>A0A9P1BFM5_9DINO</name>
<keyword evidence="7" id="KW-0802">TPR repeat</keyword>
<feature type="transmembrane region" description="Helical" evidence="10">
    <location>
        <begin position="499"/>
        <end position="519"/>
    </location>
</feature>
<feature type="region of interest" description="Disordered" evidence="9">
    <location>
        <begin position="158"/>
        <end position="228"/>
    </location>
</feature>
<dbReference type="GO" id="GO:0046872">
    <property type="term" value="F:metal ion binding"/>
    <property type="evidence" value="ECO:0007669"/>
    <property type="project" value="InterPro"/>
</dbReference>
<comment type="caution">
    <text evidence="13">The sequence shown here is derived from an EMBL/GenBank/DDBJ whole genome shotgun (WGS) entry which is preliminary data.</text>
</comment>
<dbReference type="PROSITE" id="PS50975">
    <property type="entry name" value="ATP_GRASP"/>
    <property type="match status" value="1"/>
</dbReference>
<feature type="domain" description="ATP-grasp" evidence="12">
    <location>
        <begin position="1641"/>
        <end position="1853"/>
    </location>
</feature>
<dbReference type="InterPro" id="IPR011095">
    <property type="entry name" value="Dala_Dala_lig_C"/>
</dbReference>
<keyword evidence="8" id="KW-0547">Nucleotide-binding</keyword>
<dbReference type="EMBL" id="CAMXCT030000001">
    <property type="protein sequence ID" value="CAL4759147.1"/>
    <property type="molecule type" value="Genomic_DNA"/>
</dbReference>
<dbReference type="Gene3D" id="1.25.40.10">
    <property type="entry name" value="Tetratricopeptide repeat domain"/>
    <property type="match status" value="2"/>
</dbReference>
<dbReference type="Pfam" id="PF07478">
    <property type="entry name" value="Dala_Dala_lig_C"/>
    <property type="match status" value="1"/>
</dbReference>
<keyword evidence="16" id="KW-1185">Reference proteome</keyword>
<dbReference type="InterPro" id="IPR004869">
    <property type="entry name" value="MMPL_dom"/>
</dbReference>
<reference evidence="13" key="1">
    <citation type="submission" date="2022-10" db="EMBL/GenBank/DDBJ databases">
        <authorList>
            <person name="Chen Y."/>
            <person name="Dougan E. K."/>
            <person name="Chan C."/>
            <person name="Rhodes N."/>
            <person name="Thang M."/>
        </authorList>
    </citation>
    <scope>NUCLEOTIDE SEQUENCE</scope>
</reference>
<evidence type="ECO:0000256" key="4">
    <source>
        <dbReference type="ARBA" id="ARBA00022692"/>
    </source>
</evidence>
<dbReference type="SUPFAM" id="SSF48452">
    <property type="entry name" value="TPR-like"/>
    <property type="match status" value="1"/>
</dbReference>
<dbReference type="Gene3D" id="1.20.1640.10">
    <property type="entry name" value="Multidrug efflux transporter AcrB transmembrane domain"/>
    <property type="match status" value="2"/>
</dbReference>
<comment type="subcellular location">
    <subcellularLocation>
        <location evidence="1">Cell membrane</location>
        <topology evidence="1">Multi-pass membrane protein</topology>
    </subcellularLocation>
</comment>
<feature type="transmembrane region" description="Helical" evidence="10">
    <location>
        <begin position="286"/>
        <end position="310"/>
    </location>
</feature>
<evidence type="ECO:0000313" key="15">
    <source>
        <dbReference type="EMBL" id="CAL4759147.1"/>
    </source>
</evidence>
<keyword evidence="8" id="KW-0067">ATP-binding</keyword>
<dbReference type="PROSITE" id="PS50005">
    <property type="entry name" value="TPR"/>
    <property type="match status" value="1"/>
</dbReference>
<feature type="compositionally biased region" description="Low complexity" evidence="9">
    <location>
        <begin position="2533"/>
        <end position="2549"/>
    </location>
</feature>
<dbReference type="SUPFAM" id="SSF82866">
    <property type="entry name" value="Multidrug efflux transporter AcrB transmembrane domain"/>
    <property type="match status" value="2"/>
</dbReference>
<feature type="transmembrane region" description="Helical" evidence="10">
    <location>
        <begin position="825"/>
        <end position="847"/>
    </location>
</feature>
<evidence type="ECO:0000256" key="2">
    <source>
        <dbReference type="ARBA" id="ARBA00022475"/>
    </source>
</evidence>
<gene>
    <name evidence="13" type="ORF">C1SCF055_LOCUS425</name>
</gene>
<evidence type="ECO:0000256" key="10">
    <source>
        <dbReference type="SAM" id="Phobius"/>
    </source>
</evidence>
<dbReference type="Pfam" id="PF03176">
    <property type="entry name" value="MMPL"/>
    <property type="match status" value="2"/>
</dbReference>
<dbReference type="Proteomes" id="UP001152797">
    <property type="component" value="Unassembled WGS sequence"/>
</dbReference>
<dbReference type="InterPro" id="IPR000731">
    <property type="entry name" value="SSD"/>
</dbReference>
<proteinExistence type="predicted"/>
<feature type="transmembrane region" description="Helical" evidence="10">
    <location>
        <begin position="703"/>
        <end position="730"/>
    </location>
</feature>
<dbReference type="PANTHER" id="PTHR33406:SF12">
    <property type="entry name" value="BLR2997 PROTEIN"/>
    <property type="match status" value="1"/>
</dbReference>
<dbReference type="InterPro" id="IPR031321">
    <property type="entry name" value="UCP012641"/>
</dbReference>
<feature type="transmembrane region" description="Helical" evidence="10">
    <location>
        <begin position="1084"/>
        <end position="1106"/>
    </location>
</feature>
<keyword evidence="4 10" id="KW-0812">Transmembrane</keyword>
<keyword evidence="5 10" id="KW-1133">Transmembrane helix</keyword>
<feature type="repeat" description="TPR" evidence="7">
    <location>
        <begin position="1921"/>
        <end position="1954"/>
    </location>
</feature>
<dbReference type="InterPro" id="IPR013815">
    <property type="entry name" value="ATP_grasp_subdomain_1"/>
</dbReference>